<organism evidence="3 4">
    <name type="scientific">Paramecium primaurelia</name>
    <dbReference type="NCBI Taxonomy" id="5886"/>
    <lineage>
        <taxon>Eukaryota</taxon>
        <taxon>Sar</taxon>
        <taxon>Alveolata</taxon>
        <taxon>Ciliophora</taxon>
        <taxon>Intramacronucleata</taxon>
        <taxon>Oligohymenophorea</taxon>
        <taxon>Peniculida</taxon>
        <taxon>Parameciidae</taxon>
        <taxon>Paramecium</taxon>
    </lineage>
</organism>
<comment type="caution">
    <text evidence="3">The sequence shown here is derived from an EMBL/GenBank/DDBJ whole genome shotgun (WGS) entry which is preliminary data.</text>
</comment>
<evidence type="ECO:0000256" key="1">
    <source>
        <dbReference type="SAM" id="MobiDB-lite"/>
    </source>
</evidence>
<evidence type="ECO:0000313" key="3">
    <source>
        <dbReference type="EMBL" id="CAD8071946.1"/>
    </source>
</evidence>
<dbReference type="AlphaFoldDB" id="A0A8S1M5Q5"/>
<accession>A0A8S1M5Q5</accession>
<dbReference type="EMBL" id="CAJJDM010000048">
    <property type="protein sequence ID" value="CAD8071946.1"/>
    <property type="molecule type" value="Genomic_DNA"/>
</dbReference>
<gene>
    <name evidence="3" type="ORF">PPRIM_AZ9-3.1.T0480131</name>
</gene>
<name>A0A8S1M5Q5_PARPR</name>
<proteinExistence type="predicted"/>
<sequence length="97" mass="11258">MKYLLVIALVFVITTKEFSYMETNCLPATDLNGQKHEPTYAEQARKHFTKYAEQSTEDMRKYSGRQPYPNLNTYSEQNCAGNGADLPKRDRRFRRGG</sequence>
<dbReference type="OMA" id="EFSYMET"/>
<evidence type="ECO:0000256" key="2">
    <source>
        <dbReference type="SAM" id="SignalP"/>
    </source>
</evidence>
<dbReference type="Proteomes" id="UP000688137">
    <property type="component" value="Unassembled WGS sequence"/>
</dbReference>
<feature type="chain" id="PRO_5035808645" evidence="2">
    <location>
        <begin position="20"/>
        <end position="97"/>
    </location>
</feature>
<protein>
    <submittedName>
        <fullName evidence="3">Uncharacterized protein</fullName>
    </submittedName>
</protein>
<evidence type="ECO:0000313" key="4">
    <source>
        <dbReference type="Proteomes" id="UP000688137"/>
    </source>
</evidence>
<feature type="compositionally biased region" description="Polar residues" evidence="1">
    <location>
        <begin position="69"/>
        <end position="80"/>
    </location>
</feature>
<reference evidence="3" key="1">
    <citation type="submission" date="2021-01" db="EMBL/GenBank/DDBJ databases">
        <authorList>
            <consortium name="Genoscope - CEA"/>
            <person name="William W."/>
        </authorList>
    </citation>
    <scope>NUCLEOTIDE SEQUENCE</scope>
</reference>
<feature type="region of interest" description="Disordered" evidence="1">
    <location>
        <begin position="51"/>
        <end position="97"/>
    </location>
</feature>
<feature type="signal peptide" evidence="2">
    <location>
        <begin position="1"/>
        <end position="19"/>
    </location>
</feature>
<keyword evidence="4" id="KW-1185">Reference proteome</keyword>
<keyword evidence="2" id="KW-0732">Signal</keyword>